<accession>A0A6A5YJ95</accession>
<evidence type="ECO:0000256" key="8">
    <source>
        <dbReference type="SAM" id="Phobius"/>
    </source>
</evidence>
<dbReference type="Gene3D" id="1.20.1250.20">
    <property type="entry name" value="MFS general substrate transporter like domains"/>
    <property type="match status" value="2"/>
</dbReference>
<evidence type="ECO:0000256" key="4">
    <source>
        <dbReference type="ARBA" id="ARBA00022692"/>
    </source>
</evidence>
<dbReference type="EMBL" id="ML977356">
    <property type="protein sequence ID" value="KAF2107125.1"/>
    <property type="molecule type" value="Genomic_DNA"/>
</dbReference>
<gene>
    <name evidence="9" type="ORF">BDV96DRAFT_506661</name>
</gene>
<feature type="transmembrane region" description="Helical" evidence="8">
    <location>
        <begin position="549"/>
        <end position="567"/>
    </location>
</feature>
<dbReference type="PANTHER" id="PTHR23501">
    <property type="entry name" value="MAJOR FACILITATOR SUPERFAMILY"/>
    <property type="match status" value="1"/>
</dbReference>
<feature type="transmembrane region" description="Helical" evidence="8">
    <location>
        <begin position="54"/>
        <end position="76"/>
    </location>
</feature>
<keyword evidence="5 8" id="KW-1133">Transmembrane helix</keyword>
<keyword evidence="4 8" id="KW-0812">Transmembrane</keyword>
<dbReference type="Pfam" id="PF07690">
    <property type="entry name" value="MFS_1"/>
    <property type="match status" value="1"/>
</dbReference>
<dbReference type="OrthoDB" id="4078873at2759"/>
<comment type="subcellular location">
    <subcellularLocation>
        <location evidence="1">Membrane</location>
        <topology evidence="1">Multi-pass membrane protein</topology>
    </subcellularLocation>
</comment>
<feature type="transmembrane region" description="Helical" evidence="8">
    <location>
        <begin position="220"/>
        <end position="241"/>
    </location>
</feature>
<feature type="transmembrane region" description="Helical" evidence="8">
    <location>
        <begin position="408"/>
        <end position="429"/>
    </location>
</feature>
<feature type="transmembrane region" description="Helical" evidence="8">
    <location>
        <begin position="161"/>
        <end position="179"/>
    </location>
</feature>
<evidence type="ECO:0000313" key="10">
    <source>
        <dbReference type="Proteomes" id="UP000799770"/>
    </source>
</evidence>
<evidence type="ECO:0000256" key="7">
    <source>
        <dbReference type="SAM" id="MobiDB-lite"/>
    </source>
</evidence>
<protein>
    <submittedName>
        <fullName evidence="9">Major facilitator superfamily domain-containing protein</fullName>
    </submittedName>
</protein>
<keyword evidence="6 8" id="KW-0472">Membrane</keyword>
<feature type="transmembrane region" description="Helical" evidence="8">
    <location>
        <begin position="306"/>
        <end position="324"/>
    </location>
</feature>
<feature type="transmembrane region" description="Helical" evidence="8">
    <location>
        <begin position="132"/>
        <end position="149"/>
    </location>
</feature>
<evidence type="ECO:0000313" key="9">
    <source>
        <dbReference type="EMBL" id="KAF2107125.1"/>
    </source>
</evidence>
<comment type="similarity">
    <text evidence="2">Belongs to the major facilitator superfamily.</text>
</comment>
<dbReference type="PANTHER" id="PTHR23501:SF107">
    <property type="entry name" value="TRANSPORTER, PUTATIVE (AFU_ORTHOLOGUE AFUA_7G04730)-RELATED"/>
    <property type="match status" value="1"/>
</dbReference>
<evidence type="ECO:0000256" key="1">
    <source>
        <dbReference type="ARBA" id="ARBA00004141"/>
    </source>
</evidence>
<dbReference type="AlphaFoldDB" id="A0A6A5YJ95"/>
<evidence type="ECO:0000256" key="6">
    <source>
        <dbReference type="ARBA" id="ARBA00023136"/>
    </source>
</evidence>
<feature type="region of interest" description="Disordered" evidence="7">
    <location>
        <begin position="1"/>
        <end position="44"/>
    </location>
</feature>
<organism evidence="9 10">
    <name type="scientific">Lophiotrema nucula</name>
    <dbReference type="NCBI Taxonomy" id="690887"/>
    <lineage>
        <taxon>Eukaryota</taxon>
        <taxon>Fungi</taxon>
        <taxon>Dikarya</taxon>
        <taxon>Ascomycota</taxon>
        <taxon>Pezizomycotina</taxon>
        <taxon>Dothideomycetes</taxon>
        <taxon>Pleosporomycetidae</taxon>
        <taxon>Pleosporales</taxon>
        <taxon>Lophiotremataceae</taxon>
        <taxon>Lophiotrema</taxon>
    </lineage>
</organism>
<keyword evidence="3" id="KW-0813">Transport</keyword>
<dbReference type="FunFam" id="1.20.1250.20:FF:000284">
    <property type="entry name" value="Siderophore iron transporter mirB"/>
    <property type="match status" value="1"/>
</dbReference>
<feature type="transmembrane region" description="Helical" evidence="8">
    <location>
        <begin position="436"/>
        <end position="456"/>
    </location>
</feature>
<name>A0A6A5YJ95_9PLEO</name>
<evidence type="ECO:0000256" key="3">
    <source>
        <dbReference type="ARBA" id="ARBA00022448"/>
    </source>
</evidence>
<feature type="transmembrane region" description="Helical" evidence="8">
    <location>
        <begin position="382"/>
        <end position="402"/>
    </location>
</feature>
<evidence type="ECO:0000256" key="2">
    <source>
        <dbReference type="ARBA" id="ARBA00008335"/>
    </source>
</evidence>
<reference evidence="9" key="1">
    <citation type="journal article" date="2020" name="Stud. Mycol.">
        <title>101 Dothideomycetes genomes: a test case for predicting lifestyles and emergence of pathogens.</title>
        <authorList>
            <person name="Haridas S."/>
            <person name="Albert R."/>
            <person name="Binder M."/>
            <person name="Bloem J."/>
            <person name="Labutti K."/>
            <person name="Salamov A."/>
            <person name="Andreopoulos B."/>
            <person name="Baker S."/>
            <person name="Barry K."/>
            <person name="Bills G."/>
            <person name="Bluhm B."/>
            <person name="Cannon C."/>
            <person name="Castanera R."/>
            <person name="Culley D."/>
            <person name="Daum C."/>
            <person name="Ezra D."/>
            <person name="Gonzalez J."/>
            <person name="Henrissat B."/>
            <person name="Kuo A."/>
            <person name="Liang C."/>
            <person name="Lipzen A."/>
            <person name="Lutzoni F."/>
            <person name="Magnuson J."/>
            <person name="Mondo S."/>
            <person name="Nolan M."/>
            <person name="Ohm R."/>
            <person name="Pangilinan J."/>
            <person name="Park H.-J."/>
            <person name="Ramirez L."/>
            <person name="Alfaro M."/>
            <person name="Sun H."/>
            <person name="Tritt A."/>
            <person name="Yoshinaga Y."/>
            <person name="Zwiers L.-H."/>
            <person name="Turgeon B."/>
            <person name="Goodwin S."/>
            <person name="Spatafora J."/>
            <person name="Crous P."/>
            <person name="Grigoriev I."/>
        </authorList>
    </citation>
    <scope>NUCLEOTIDE SEQUENCE</scope>
    <source>
        <strain evidence="9">CBS 627.86</strain>
    </source>
</reference>
<dbReference type="InterPro" id="IPR011701">
    <property type="entry name" value="MFS"/>
</dbReference>
<sequence>MAQQSTASDEKSLCIENAPKTSSNPSDDGVNDEKSGNVRAVDPEQSAGVQKMEAITIVWTKPWLVTAFVLIWLISFTDSLQQQSNSSWMPYVTSAFQLHGLTGITTIVANLIGGVSKLPLSRFIDVVGRPQGFLLCLGSVIISLILMATCQNVQTYCAAQVFYWTGFNGIGYIMDIFIADTSKLTNRAIWLAFRTTPYICNTFAGPKLAETILKHSTWRWGYGAFTIITPFMCMPFLAIFYTMSRRAKAKGVVIKEKSGRTILQSIKHWCLEFDVIGLLLICSGVSTFLLPFSLEAYQRDGWRSSLVINMIVFGLILLALFAIWERFWAPKTFFPFYLMTDRSVVAACFLGCNTWITFYSYKPYFNSYLQVVFQLSVAKAGYITNIFNIGSVVWSVVISFAFKYTDRYKWAALIAIPLQFIMTGLMIHYRQPSTPIALLVMIEVLGSMASGTLVMVEQLAVMAAVPHENLATGIALLSMITAMGGAIGNTISAAIWTHIVPTRLHEYLPAEYKNDAAKIYGDIGTQVELPWDSEERRAIVHAYADAQKYMVIVGTCALIPCFLWGAMLRNYRLSEHQNRKGVLI</sequence>
<feature type="transmembrane region" description="Helical" evidence="8">
    <location>
        <begin position="344"/>
        <end position="361"/>
    </location>
</feature>
<dbReference type="InterPro" id="IPR036259">
    <property type="entry name" value="MFS_trans_sf"/>
</dbReference>
<dbReference type="GO" id="GO:0005886">
    <property type="term" value="C:plasma membrane"/>
    <property type="evidence" value="ECO:0007669"/>
    <property type="project" value="TreeGrafter"/>
</dbReference>
<proteinExistence type="inferred from homology"/>
<keyword evidence="10" id="KW-1185">Reference proteome</keyword>
<dbReference type="SUPFAM" id="SSF103473">
    <property type="entry name" value="MFS general substrate transporter"/>
    <property type="match status" value="2"/>
</dbReference>
<feature type="transmembrane region" description="Helical" evidence="8">
    <location>
        <begin position="275"/>
        <end position="294"/>
    </location>
</feature>
<evidence type="ECO:0000256" key="5">
    <source>
        <dbReference type="ARBA" id="ARBA00022989"/>
    </source>
</evidence>
<dbReference type="Proteomes" id="UP000799770">
    <property type="component" value="Unassembled WGS sequence"/>
</dbReference>
<dbReference type="GO" id="GO:0022857">
    <property type="term" value="F:transmembrane transporter activity"/>
    <property type="evidence" value="ECO:0007669"/>
    <property type="project" value="InterPro"/>
</dbReference>
<feature type="transmembrane region" description="Helical" evidence="8">
    <location>
        <begin position="96"/>
        <end position="120"/>
    </location>
</feature>
<feature type="transmembrane region" description="Helical" evidence="8">
    <location>
        <begin position="476"/>
        <end position="496"/>
    </location>
</feature>